<evidence type="ECO:0000256" key="5">
    <source>
        <dbReference type="SAM" id="MobiDB-lite"/>
    </source>
</evidence>
<gene>
    <name evidence="7" type="ORF">D9Q98_009446</name>
</gene>
<feature type="transmembrane region" description="Helical" evidence="6">
    <location>
        <begin position="490"/>
        <end position="513"/>
    </location>
</feature>
<feature type="transmembrane region" description="Helical" evidence="6">
    <location>
        <begin position="87"/>
        <end position="110"/>
    </location>
</feature>
<evidence type="ECO:0000256" key="1">
    <source>
        <dbReference type="ARBA" id="ARBA00004141"/>
    </source>
</evidence>
<reference evidence="7" key="1">
    <citation type="journal article" date="2019" name="Plant J.">
        <title>Chlorella vulgaris genome assembly and annotation reveals the molecular basis for metabolic acclimation to high light conditions.</title>
        <authorList>
            <person name="Cecchin M."/>
            <person name="Marcolungo L."/>
            <person name="Rossato M."/>
            <person name="Girolomoni L."/>
            <person name="Cosentino E."/>
            <person name="Cuine S."/>
            <person name="Li-Beisson Y."/>
            <person name="Delledonne M."/>
            <person name="Ballottari M."/>
        </authorList>
    </citation>
    <scope>NUCLEOTIDE SEQUENCE</scope>
    <source>
        <strain evidence="7">211/11P</strain>
    </source>
</reference>
<feature type="transmembrane region" description="Helical" evidence="6">
    <location>
        <begin position="386"/>
        <end position="405"/>
    </location>
</feature>
<dbReference type="SUPFAM" id="SSF103473">
    <property type="entry name" value="MFS general substrate transporter"/>
    <property type="match status" value="1"/>
</dbReference>
<feature type="transmembrane region" description="Helical" evidence="6">
    <location>
        <begin position="119"/>
        <end position="138"/>
    </location>
</feature>
<name>A0A9D4TF89_CHLVU</name>
<evidence type="ECO:0000256" key="2">
    <source>
        <dbReference type="ARBA" id="ARBA00022692"/>
    </source>
</evidence>
<keyword evidence="2 6" id="KW-0812">Transmembrane</keyword>
<dbReference type="GO" id="GO:0008521">
    <property type="term" value="F:acetyl-CoA transmembrane transporter activity"/>
    <property type="evidence" value="ECO:0007669"/>
    <property type="project" value="InterPro"/>
</dbReference>
<dbReference type="EMBL" id="SIDB01000013">
    <property type="protein sequence ID" value="KAI3424084.1"/>
    <property type="molecule type" value="Genomic_DNA"/>
</dbReference>
<feature type="transmembrane region" description="Helical" evidence="6">
    <location>
        <begin position="559"/>
        <end position="578"/>
    </location>
</feature>
<keyword evidence="3 6" id="KW-1133">Transmembrane helix</keyword>
<protein>
    <submittedName>
        <fullName evidence="7">Uncharacterized protein</fullName>
    </submittedName>
</protein>
<sequence length="601" mass="62655">MARRRSRQAAPAQNGLNTVAAVPRMLAATTEGSCTAAHRPSSLLRDELSAVVLLVVLYMLQGVPLGLSMGSMPFLMQAKMSYTKIGIFSLASYPYSFKLLWSPIVDSLYWPSVGRRRSWILPLQAASALLMLLCGSWVEGQLDAGNATGVTALFFVLVLLAATQDVAVDGWALNLLSKQHVGYAATCQTVGMNVGYFASFTVFLALNDASFCNKWLPTLSVPGSGAVSLSGYLRFWGWTYLAITVAVSLLTKERSCFKGGGASGGATAGGGANGSSGKANGRRNGGAIMTSSTQRLSALGGAADTCAAADGGDAAQHAQQDAAAEEQDEEDEVLPLGEAYLQLWRVVRLPTVQLLALVLVICRLGMLTAEAVAPLKLLEKGVSKEALAGLVLAEFPMELVSALVAGRWAAAGRPFQPWLAGYRARLVLAAASTYAVYRFPVGAAALSDAPLEFAAIAALGVATSFTSTLMFTSLGSFFNRISDPTMGGAYLTLLNTVANIGVTVPKLFIFAAMDLLTKRQCVGADGVPAAACSAAGGRGVGAVNACTAAGGSCEVLRDGFYLIAGVGVCVGVAILELLRRVLPQLEAAPLTAWHAKGYKQQ</sequence>
<feature type="transmembrane region" description="Helical" evidence="6">
    <location>
        <begin position="48"/>
        <end position="67"/>
    </location>
</feature>
<dbReference type="GO" id="GO:0016020">
    <property type="term" value="C:membrane"/>
    <property type="evidence" value="ECO:0007669"/>
    <property type="project" value="UniProtKB-SubCell"/>
</dbReference>
<feature type="transmembrane region" description="Helical" evidence="6">
    <location>
        <begin position="426"/>
        <end position="447"/>
    </location>
</feature>
<reference evidence="7" key="2">
    <citation type="submission" date="2020-11" db="EMBL/GenBank/DDBJ databases">
        <authorList>
            <person name="Cecchin M."/>
            <person name="Marcolungo L."/>
            <person name="Rossato M."/>
            <person name="Girolomoni L."/>
            <person name="Cosentino E."/>
            <person name="Cuine S."/>
            <person name="Li-Beisson Y."/>
            <person name="Delledonne M."/>
            <person name="Ballottari M."/>
        </authorList>
    </citation>
    <scope>NUCLEOTIDE SEQUENCE</scope>
    <source>
        <strain evidence="7">211/11P</strain>
        <tissue evidence="7">Whole cell</tissue>
    </source>
</reference>
<feature type="transmembrane region" description="Helical" evidence="6">
    <location>
        <begin position="183"/>
        <end position="206"/>
    </location>
</feature>
<feature type="compositionally biased region" description="Gly residues" evidence="5">
    <location>
        <begin position="263"/>
        <end position="274"/>
    </location>
</feature>
<evidence type="ECO:0000256" key="3">
    <source>
        <dbReference type="ARBA" id="ARBA00022989"/>
    </source>
</evidence>
<dbReference type="Pfam" id="PF13000">
    <property type="entry name" value="Acatn"/>
    <property type="match status" value="2"/>
</dbReference>
<dbReference type="InterPro" id="IPR024371">
    <property type="entry name" value="AcetylCoA_trans_1-like"/>
</dbReference>
<dbReference type="AlphaFoldDB" id="A0A9D4TF89"/>
<dbReference type="InterPro" id="IPR036259">
    <property type="entry name" value="MFS_trans_sf"/>
</dbReference>
<feature type="region of interest" description="Disordered" evidence="5">
    <location>
        <begin position="263"/>
        <end position="284"/>
    </location>
</feature>
<feature type="transmembrane region" description="Helical" evidence="6">
    <location>
        <begin position="226"/>
        <end position="250"/>
    </location>
</feature>
<feature type="transmembrane region" description="Helical" evidence="6">
    <location>
        <begin position="346"/>
        <end position="366"/>
    </location>
</feature>
<dbReference type="OrthoDB" id="6415790at2759"/>
<dbReference type="PANTHER" id="PTHR12778">
    <property type="entry name" value="SOLUTE CARRIER FAMILY 33 ACETYL-COA TRANSPORTER -RELATED"/>
    <property type="match status" value="1"/>
</dbReference>
<comment type="subcellular location">
    <subcellularLocation>
        <location evidence="1">Membrane</location>
        <topology evidence="1">Multi-pass membrane protein</topology>
    </subcellularLocation>
</comment>
<dbReference type="InterPro" id="IPR004752">
    <property type="entry name" value="AmpG_permease/AT-1"/>
</dbReference>
<dbReference type="PANTHER" id="PTHR12778:SF9">
    <property type="entry name" value="ACETYL-COENZYME A TRANSPORTER 1"/>
    <property type="match status" value="1"/>
</dbReference>
<keyword evidence="4 6" id="KW-0472">Membrane</keyword>
<dbReference type="GO" id="GO:0035348">
    <property type="term" value="P:acetyl-CoA transmembrane transport"/>
    <property type="evidence" value="ECO:0007669"/>
    <property type="project" value="InterPro"/>
</dbReference>
<feature type="transmembrane region" description="Helical" evidence="6">
    <location>
        <begin position="453"/>
        <end position="478"/>
    </location>
</feature>
<comment type="caution">
    <text evidence="7">The sequence shown here is derived from an EMBL/GenBank/DDBJ whole genome shotgun (WGS) entry which is preliminary data.</text>
</comment>
<accession>A0A9D4TF89</accession>
<evidence type="ECO:0000313" key="7">
    <source>
        <dbReference type="EMBL" id="KAI3424084.1"/>
    </source>
</evidence>
<organism evidence="7 8">
    <name type="scientific">Chlorella vulgaris</name>
    <name type="common">Green alga</name>
    <dbReference type="NCBI Taxonomy" id="3077"/>
    <lineage>
        <taxon>Eukaryota</taxon>
        <taxon>Viridiplantae</taxon>
        <taxon>Chlorophyta</taxon>
        <taxon>core chlorophytes</taxon>
        <taxon>Trebouxiophyceae</taxon>
        <taxon>Chlorellales</taxon>
        <taxon>Chlorellaceae</taxon>
        <taxon>Chlorella clade</taxon>
        <taxon>Chlorella</taxon>
    </lineage>
</organism>
<proteinExistence type="predicted"/>
<evidence type="ECO:0000256" key="4">
    <source>
        <dbReference type="ARBA" id="ARBA00023136"/>
    </source>
</evidence>
<evidence type="ECO:0000256" key="6">
    <source>
        <dbReference type="SAM" id="Phobius"/>
    </source>
</evidence>
<dbReference type="Proteomes" id="UP001055712">
    <property type="component" value="Unassembled WGS sequence"/>
</dbReference>
<evidence type="ECO:0000313" key="8">
    <source>
        <dbReference type="Proteomes" id="UP001055712"/>
    </source>
</evidence>
<keyword evidence="8" id="KW-1185">Reference proteome</keyword>